<keyword evidence="8" id="KW-0732">Signal</keyword>
<dbReference type="InterPro" id="IPR006459">
    <property type="entry name" value="CASP/CASPL"/>
</dbReference>
<proteinExistence type="inferred from homology"/>
<comment type="subunit">
    <text evidence="7">Homodimer and heterodimers.</text>
</comment>
<reference evidence="11" key="1">
    <citation type="submission" date="2025-08" db="UniProtKB">
        <authorList>
            <consortium name="RefSeq"/>
        </authorList>
    </citation>
    <scope>IDENTIFICATION</scope>
    <source>
        <tissue evidence="11">Fruit stalk</tissue>
    </source>
</reference>
<comment type="caution">
    <text evidence="7">Lacks conserved residue(s) required for the propagation of feature annotation.</text>
</comment>
<evidence type="ECO:0000259" key="9">
    <source>
        <dbReference type="Pfam" id="PF04535"/>
    </source>
</evidence>
<feature type="transmembrane region" description="Helical" evidence="7">
    <location>
        <begin position="103"/>
        <end position="131"/>
    </location>
</feature>
<gene>
    <name evidence="11" type="primary">LOC111282781</name>
</gene>
<feature type="transmembrane region" description="Helical" evidence="7">
    <location>
        <begin position="63"/>
        <end position="83"/>
    </location>
</feature>
<dbReference type="InterPro" id="IPR044173">
    <property type="entry name" value="CASPL"/>
</dbReference>
<accession>A0A6P5XEQ7</accession>
<feature type="domain" description="Casparian strip membrane protein" evidence="9">
    <location>
        <begin position="57"/>
        <end position="184"/>
    </location>
</feature>
<dbReference type="NCBIfam" id="TIGR01569">
    <property type="entry name" value="A_tha_TIGR01569"/>
    <property type="match status" value="1"/>
</dbReference>
<comment type="subcellular location">
    <subcellularLocation>
        <location evidence="1 7">Cell membrane</location>
        <topology evidence="1 7">Multi-pass membrane protein</topology>
    </subcellularLocation>
</comment>
<dbReference type="RefSeq" id="XP_022726753.1">
    <property type="nucleotide sequence ID" value="XM_022871018.1"/>
</dbReference>
<protein>
    <recommendedName>
        <fullName evidence="7">CASP-like protein</fullName>
    </recommendedName>
</protein>
<sequence>MYISFTLLCLAISFIKNYSKPWSSKEGKICSNRMKTGPLEPGEASNEATKAKLRISGVAILEFILRILAAAGTLGSAMAMGTAEETVPLFSQSILLNAEYNDLPMFTFFVIANSVACAYLVLSLPLSFYHVIRRAAKNSRIILVMFDTVKMIAMLALVTSGASTAAAIVYLAHKGNADANCICADTDNHFISHCYLPMLKFHSTVRSASLGFFRTLPTFQTSLQKSINFRSDHKK</sequence>
<dbReference type="PANTHER" id="PTHR36488:SF12">
    <property type="entry name" value="CASP-LIKE PROTEIN"/>
    <property type="match status" value="1"/>
</dbReference>
<evidence type="ECO:0000256" key="1">
    <source>
        <dbReference type="ARBA" id="ARBA00004651"/>
    </source>
</evidence>
<keyword evidence="4 7" id="KW-0812">Transmembrane</keyword>
<feature type="chain" id="PRO_5028395016" description="CASP-like protein" evidence="8">
    <location>
        <begin position="20"/>
        <end position="235"/>
    </location>
</feature>
<keyword evidence="6 7" id="KW-0472">Membrane</keyword>
<dbReference type="AlphaFoldDB" id="A0A6P5XEQ7"/>
<evidence type="ECO:0000256" key="4">
    <source>
        <dbReference type="ARBA" id="ARBA00022692"/>
    </source>
</evidence>
<evidence type="ECO:0000256" key="3">
    <source>
        <dbReference type="ARBA" id="ARBA00022475"/>
    </source>
</evidence>
<keyword evidence="10" id="KW-1185">Reference proteome</keyword>
<dbReference type="PANTHER" id="PTHR36488">
    <property type="entry name" value="CASP-LIKE PROTEIN 1U1"/>
    <property type="match status" value="1"/>
</dbReference>
<dbReference type="Proteomes" id="UP000515121">
    <property type="component" value="Unplaced"/>
</dbReference>
<evidence type="ECO:0000313" key="11">
    <source>
        <dbReference type="RefSeq" id="XP_022726753.1"/>
    </source>
</evidence>
<evidence type="ECO:0000256" key="7">
    <source>
        <dbReference type="RuleBase" id="RU361233"/>
    </source>
</evidence>
<evidence type="ECO:0000313" key="10">
    <source>
        <dbReference type="Proteomes" id="UP000515121"/>
    </source>
</evidence>
<evidence type="ECO:0000256" key="2">
    <source>
        <dbReference type="ARBA" id="ARBA00007651"/>
    </source>
</evidence>
<dbReference type="OrthoDB" id="753675at2759"/>
<dbReference type="InterPro" id="IPR006702">
    <property type="entry name" value="CASP_dom"/>
</dbReference>
<feature type="signal peptide" evidence="8">
    <location>
        <begin position="1"/>
        <end position="19"/>
    </location>
</feature>
<organism evidence="10 11">
    <name type="scientific">Durio zibethinus</name>
    <name type="common">Durian</name>
    <dbReference type="NCBI Taxonomy" id="66656"/>
    <lineage>
        <taxon>Eukaryota</taxon>
        <taxon>Viridiplantae</taxon>
        <taxon>Streptophyta</taxon>
        <taxon>Embryophyta</taxon>
        <taxon>Tracheophyta</taxon>
        <taxon>Spermatophyta</taxon>
        <taxon>Magnoliopsida</taxon>
        <taxon>eudicotyledons</taxon>
        <taxon>Gunneridae</taxon>
        <taxon>Pentapetalae</taxon>
        <taxon>rosids</taxon>
        <taxon>malvids</taxon>
        <taxon>Malvales</taxon>
        <taxon>Malvaceae</taxon>
        <taxon>Helicteroideae</taxon>
        <taxon>Durio</taxon>
    </lineage>
</organism>
<comment type="similarity">
    <text evidence="2 7">Belongs to the Casparian strip membrane proteins (CASP) family.</text>
</comment>
<keyword evidence="3 7" id="KW-1003">Cell membrane</keyword>
<feature type="transmembrane region" description="Helical" evidence="7">
    <location>
        <begin position="152"/>
        <end position="173"/>
    </location>
</feature>
<dbReference type="KEGG" id="dzi:111282781"/>
<evidence type="ECO:0000256" key="6">
    <source>
        <dbReference type="ARBA" id="ARBA00023136"/>
    </source>
</evidence>
<evidence type="ECO:0000256" key="8">
    <source>
        <dbReference type="SAM" id="SignalP"/>
    </source>
</evidence>
<keyword evidence="5 7" id="KW-1133">Transmembrane helix</keyword>
<dbReference type="Pfam" id="PF04535">
    <property type="entry name" value="CASP_dom"/>
    <property type="match status" value="1"/>
</dbReference>
<dbReference type="GO" id="GO:0005886">
    <property type="term" value="C:plasma membrane"/>
    <property type="evidence" value="ECO:0007669"/>
    <property type="project" value="UniProtKB-SubCell"/>
</dbReference>
<evidence type="ECO:0000256" key="5">
    <source>
        <dbReference type="ARBA" id="ARBA00022989"/>
    </source>
</evidence>
<dbReference type="GeneID" id="111282781"/>
<name>A0A6P5XEQ7_DURZI</name>